<accession>A0AAV9AGF4</accession>
<dbReference type="GO" id="GO:0016567">
    <property type="term" value="P:protein ubiquitination"/>
    <property type="evidence" value="ECO:0007669"/>
    <property type="project" value="TreeGrafter"/>
</dbReference>
<evidence type="ECO:0000256" key="2">
    <source>
        <dbReference type="ARBA" id="ARBA00022679"/>
    </source>
</evidence>
<evidence type="ECO:0000313" key="8">
    <source>
        <dbReference type="EMBL" id="KAK1263399.1"/>
    </source>
</evidence>
<dbReference type="EMBL" id="JAUJYN010000009">
    <property type="protein sequence ID" value="KAK1263399.1"/>
    <property type="molecule type" value="Genomic_DNA"/>
</dbReference>
<gene>
    <name evidence="8" type="ORF">QJS04_geneDACA022901</name>
</gene>
<evidence type="ECO:0000259" key="7">
    <source>
        <dbReference type="Pfam" id="PF17979"/>
    </source>
</evidence>
<sequence>MEVVSRKLQTRKRPFSTSSYEMHEIELCPQCGSTLGGFRCNQNTTHLQCQACQGMMPSRSDIGVPQKCLGCDRAFCGAYWQAHAVVATTFGPVCRPQTFKSISERTITRIPELTHENNRYEQEITEMCIQQMGTSLQSVISEWVAKFNSRSIGESSKNAPRCTCVPIGNEFGDRAWLQLNNKETINAETYLCDASNNVYFKVRRSDHHERIGQPNCPIRVGPNSTDPEEEVAK</sequence>
<evidence type="ECO:0000256" key="1">
    <source>
        <dbReference type="ARBA" id="ARBA00004123"/>
    </source>
</evidence>
<evidence type="ECO:0000256" key="6">
    <source>
        <dbReference type="SAM" id="MobiDB-lite"/>
    </source>
</evidence>
<dbReference type="PANTHER" id="PTHR16079">
    <property type="entry name" value="UBIQUITIN LIGASE PROTEIN CHFR"/>
    <property type="match status" value="1"/>
</dbReference>
<dbReference type="InterPro" id="IPR052256">
    <property type="entry name" value="E3_ubiquitin-ligase_CHFR"/>
</dbReference>
<comment type="subcellular location">
    <subcellularLocation>
        <location evidence="1">Nucleus</location>
    </subcellularLocation>
</comment>
<keyword evidence="3" id="KW-0833">Ubl conjugation pathway</keyword>
<evidence type="ECO:0000313" key="9">
    <source>
        <dbReference type="Proteomes" id="UP001179952"/>
    </source>
</evidence>
<dbReference type="InterPro" id="IPR040909">
    <property type="entry name" value="CHFR_Znf-CRD"/>
</dbReference>
<dbReference type="Pfam" id="PF17979">
    <property type="entry name" value="zf-CRD"/>
    <property type="match status" value="1"/>
</dbReference>
<dbReference type="GO" id="GO:0006511">
    <property type="term" value="P:ubiquitin-dependent protein catabolic process"/>
    <property type="evidence" value="ECO:0007669"/>
    <property type="project" value="TreeGrafter"/>
</dbReference>
<comment type="caution">
    <text evidence="8">The sequence shown here is derived from an EMBL/GenBank/DDBJ whole genome shotgun (WGS) entry which is preliminary data.</text>
</comment>
<evidence type="ECO:0000256" key="5">
    <source>
        <dbReference type="ARBA" id="ARBA00023306"/>
    </source>
</evidence>
<reference evidence="8" key="2">
    <citation type="submission" date="2023-06" db="EMBL/GenBank/DDBJ databases">
        <authorList>
            <person name="Ma L."/>
            <person name="Liu K.-W."/>
            <person name="Li Z."/>
            <person name="Hsiao Y.-Y."/>
            <person name="Qi Y."/>
            <person name="Fu T."/>
            <person name="Tang G."/>
            <person name="Zhang D."/>
            <person name="Sun W.-H."/>
            <person name="Liu D.-K."/>
            <person name="Li Y."/>
            <person name="Chen G.-Z."/>
            <person name="Liu X.-D."/>
            <person name="Liao X.-Y."/>
            <person name="Jiang Y.-T."/>
            <person name="Yu X."/>
            <person name="Hao Y."/>
            <person name="Huang J."/>
            <person name="Zhao X.-W."/>
            <person name="Ke S."/>
            <person name="Chen Y.-Y."/>
            <person name="Wu W.-L."/>
            <person name="Hsu J.-L."/>
            <person name="Lin Y.-F."/>
            <person name="Huang M.-D."/>
            <person name="Li C.-Y."/>
            <person name="Huang L."/>
            <person name="Wang Z.-W."/>
            <person name="Zhao X."/>
            <person name="Zhong W.-Y."/>
            <person name="Peng D.-H."/>
            <person name="Ahmad S."/>
            <person name="Lan S."/>
            <person name="Zhang J.-S."/>
            <person name="Tsai W.-C."/>
            <person name="Van De Peer Y."/>
            <person name="Liu Z.-J."/>
        </authorList>
    </citation>
    <scope>NUCLEOTIDE SEQUENCE</scope>
    <source>
        <strain evidence="8">SCP</strain>
        <tissue evidence="8">Leaves</tissue>
    </source>
</reference>
<evidence type="ECO:0000256" key="4">
    <source>
        <dbReference type="ARBA" id="ARBA00023242"/>
    </source>
</evidence>
<keyword evidence="2" id="KW-0808">Transferase</keyword>
<dbReference type="Proteomes" id="UP001179952">
    <property type="component" value="Unassembled WGS sequence"/>
</dbReference>
<feature type="region of interest" description="Disordered" evidence="6">
    <location>
        <begin position="211"/>
        <end position="233"/>
    </location>
</feature>
<keyword evidence="4" id="KW-0539">Nucleus</keyword>
<protein>
    <recommendedName>
        <fullName evidence="7">E3 ubiquitin-protein ligase CHFR cysteine rich domain-containing protein</fullName>
    </recommendedName>
</protein>
<evidence type="ECO:0000256" key="3">
    <source>
        <dbReference type="ARBA" id="ARBA00022786"/>
    </source>
</evidence>
<dbReference type="AlphaFoldDB" id="A0AAV9AGF4"/>
<reference evidence="8" key="1">
    <citation type="journal article" date="2023" name="Nat. Commun.">
        <title>Diploid and tetraploid genomes of Acorus and the evolution of monocots.</title>
        <authorList>
            <person name="Ma L."/>
            <person name="Liu K.W."/>
            <person name="Li Z."/>
            <person name="Hsiao Y.Y."/>
            <person name="Qi Y."/>
            <person name="Fu T."/>
            <person name="Tang G.D."/>
            <person name="Zhang D."/>
            <person name="Sun W.H."/>
            <person name="Liu D.K."/>
            <person name="Li Y."/>
            <person name="Chen G.Z."/>
            <person name="Liu X.D."/>
            <person name="Liao X.Y."/>
            <person name="Jiang Y.T."/>
            <person name="Yu X."/>
            <person name="Hao Y."/>
            <person name="Huang J."/>
            <person name="Zhao X.W."/>
            <person name="Ke S."/>
            <person name="Chen Y.Y."/>
            <person name="Wu W.L."/>
            <person name="Hsu J.L."/>
            <person name="Lin Y.F."/>
            <person name="Huang M.D."/>
            <person name="Li C.Y."/>
            <person name="Huang L."/>
            <person name="Wang Z.W."/>
            <person name="Zhao X."/>
            <person name="Zhong W.Y."/>
            <person name="Peng D.H."/>
            <person name="Ahmad S."/>
            <person name="Lan S."/>
            <person name="Zhang J.S."/>
            <person name="Tsai W.C."/>
            <person name="Van de Peer Y."/>
            <person name="Liu Z.J."/>
        </authorList>
    </citation>
    <scope>NUCLEOTIDE SEQUENCE</scope>
    <source>
        <strain evidence="8">SCP</strain>
    </source>
</reference>
<proteinExistence type="predicted"/>
<dbReference type="Gene3D" id="3.30.40.140">
    <property type="match status" value="1"/>
</dbReference>
<dbReference type="PANTHER" id="PTHR16079:SF4">
    <property type="entry name" value="E3 UBIQUITIN-PROTEIN LIGASE CHFR"/>
    <property type="match status" value="1"/>
</dbReference>
<name>A0AAV9AGF4_ACOGR</name>
<keyword evidence="9" id="KW-1185">Reference proteome</keyword>
<keyword evidence="5" id="KW-0131">Cell cycle</keyword>
<organism evidence="8 9">
    <name type="scientific">Acorus gramineus</name>
    <name type="common">Dwarf sweet flag</name>
    <dbReference type="NCBI Taxonomy" id="55184"/>
    <lineage>
        <taxon>Eukaryota</taxon>
        <taxon>Viridiplantae</taxon>
        <taxon>Streptophyta</taxon>
        <taxon>Embryophyta</taxon>
        <taxon>Tracheophyta</taxon>
        <taxon>Spermatophyta</taxon>
        <taxon>Magnoliopsida</taxon>
        <taxon>Liliopsida</taxon>
        <taxon>Acoraceae</taxon>
        <taxon>Acorus</taxon>
    </lineage>
</organism>
<dbReference type="GO" id="GO:0004842">
    <property type="term" value="F:ubiquitin-protein transferase activity"/>
    <property type="evidence" value="ECO:0007669"/>
    <property type="project" value="TreeGrafter"/>
</dbReference>
<dbReference type="GO" id="GO:0005634">
    <property type="term" value="C:nucleus"/>
    <property type="evidence" value="ECO:0007669"/>
    <property type="project" value="UniProtKB-SubCell"/>
</dbReference>
<feature type="domain" description="E3 ubiquitin-protein ligase CHFR cysteine rich" evidence="7">
    <location>
        <begin position="28"/>
        <end position="197"/>
    </location>
</feature>